<dbReference type="PROSITE" id="PS50097">
    <property type="entry name" value="BTB"/>
    <property type="match status" value="1"/>
</dbReference>
<dbReference type="Gene3D" id="3.30.710.10">
    <property type="entry name" value="Potassium Channel Kv1.1, Chain A"/>
    <property type="match status" value="1"/>
</dbReference>
<dbReference type="InterPro" id="IPR011333">
    <property type="entry name" value="SKP1/BTB/POZ_sf"/>
</dbReference>
<keyword evidence="3" id="KW-1185">Reference proteome</keyword>
<feature type="non-terminal residue" evidence="2">
    <location>
        <position position="151"/>
    </location>
</feature>
<gene>
    <name evidence="2" type="ORF">PFISCL1PPCAC_717</name>
</gene>
<dbReference type="PANTHER" id="PTHR22744:SF14">
    <property type="entry name" value="BTB DOMAIN-CONTAINING PROTEIN-RELATED"/>
    <property type="match status" value="1"/>
</dbReference>
<dbReference type="InterPro" id="IPR000210">
    <property type="entry name" value="BTB/POZ_dom"/>
</dbReference>
<proteinExistence type="predicted"/>
<comment type="caution">
    <text evidence="2">The sequence shown here is derived from an EMBL/GenBank/DDBJ whole genome shotgun (WGS) entry which is preliminary data.</text>
</comment>
<dbReference type="EMBL" id="BTSY01000001">
    <property type="protein sequence ID" value="GMT09420.1"/>
    <property type="molecule type" value="Genomic_DNA"/>
</dbReference>
<reference evidence="2" key="1">
    <citation type="submission" date="2023-10" db="EMBL/GenBank/DDBJ databases">
        <title>Genome assembly of Pristionchus species.</title>
        <authorList>
            <person name="Yoshida K."/>
            <person name="Sommer R.J."/>
        </authorList>
    </citation>
    <scope>NUCLEOTIDE SEQUENCE</scope>
    <source>
        <strain evidence="2">RS5133</strain>
    </source>
</reference>
<organism evidence="2 3">
    <name type="scientific">Pristionchus fissidentatus</name>
    <dbReference type="NCBI Taxonomy" id="1538716"/>
    <lineage>
        <taxon>Eukaryota</taxon>
        <taxon>Metazoa</taxon>
        <taxon>Ecdysozoa</taxon>
        <taxon>Nematoda</taxon>
        <taxon>Chromadorea</taxon>
        <taxon>Rhabditida</taxon>
        <taxon>Rhabditina</taxon>
        <taxon>Diplogasteromorpha</taxon>
        <taxon>Diplogasteroidea</taxon>
        <taxon>Neodiplogasteridae</taxon>
        <taxon>Pristionchus</taxon>
    </lineage>
</organism>
<dbReference type="Proteomes" id="UP001432322">
    <property type="component" value="Unassembled WGS sequence"/>
</dbReference>
<accession>A0AAV5UV69</accession>
<dbReference type="Pfam" id="PF00651">
    <property type="entry name" value="BTB"/>
    <property type="match status" value="1"/>
</dbReference>
<feature type="non-terminal residue" evidence="2">
    <location>
        <position position="1"/>
    </location>
</feature>
<dbReference type="PANTHER" id="PTHR22744">
    <property type="entry name" value="HELIX LOOP HELIX PROTEIN 21-RELATED"/>
    <property type="match status" value="1"/>
</dbReference>
<dbReference type="AlphaFoldDB" id="A0AAV5UV69"/>
<protein>
    <recommendedName>
        <fullName evidence="1">BTB domain-containing protein</fullName>
    </recommendedName>
</protein>
<dbReference type="SMART" id="SM00225">
    <property type="entry name" value="BTB"/>
    <property type="match status" value="1"/>
</dbReference>
<evidence type="ECO:0000259" key="1">
    <source>
        <dbReference type="PROSITE" id="PS50097"/>
    </source>
</evidence>
<dbReference type="SUPFAM" id="SSF54695">
    <property type="entry name" value="POZ domain"/>
    <property type="match status" value="1"/>
</dbReference>
<evidence type="ECO:0000313" key="2">
    <source>
        <dbReference type="EMBL" id="GMT09420.1"/>
    </source>
</evidence>
<feature type="domain" description="BTB" evidence="1">
    <location>
        <begin position="16"/>
        <end position="92"/>
    </location>
</feature>
<evidence type="ECO:0000313" key="3">
    <source>
        <dbReference type="Proteomes" id="UP001432322"/>
    </source>
</evidence>
<name>A0AAV5UV69_9BILA</name>
<sequence>LRDARKFDFSQRQNLSDVALNINGKAIHVNKQYLSLCSPYFSALLNGHFAESDKNTIELKNVSYMVCLNCDDVIFAGVHGAAVDNVEALLKLGDRYDFDFVVKAAEDFLVSTEDLFSYGRLLLLSDLYRLPQLQTRCLAYYSQPRRLKDLK</sequence>